<evidence type="ECO:0000256" key="7">
    <source>
        <dbReference type="ARBA" id="ARBA00022833"/>
    </source>
</evidence>
<evidence type="ECO:0000313" key="10">
    <source>
        <dbReference type="EMBL" id="CAH3142335.1"/>
    </source>
</evidence>
<evidence type="ECO:0000256" key="5">
    <source>
        <dbReference type="ARBA" id="ARBA00022723"/>
    </source>
</evidence>
<dbReference type="Gene3D" id="2.30.40.10">
    <property type="entry name" value="Urease, subunit C, domain 1"/>
    <property type="match status" value="1"/>
</dbReference>
<dbReference type="Pfam" id="PF01979">
    <property type="entry name" value="Amidohydro_1"/>
    <property type="match status" value="1"/>
</dbReference>
<dbReference type="NCBIfam" id="TIGR02967">
    <property type="entry name" value="guan_deamin"/>
    <property type="match status" value="1"/>
</dbReference>
<evidence type="ECO:0000313" key="11">
    <source>
        <dbReference type="Proteomes" id="UP001159405"/>
    </source>
</evidence>
<accession>A0ABN8PEP8</accession>
<dbReference type="Proteomes" id="UP001159405">
    <property type="component" value="Unassembled WGS sequence"/>
</dbReference>
<evidence type="ECO:0000256" key="2">
    <source>
        <dbReference type="ARBA" id="ARBA00006745"/>
    </source>
</evidence>
<protein>
    <recommendedName>
        <fullName evidence="4 8">Guanine deaminase</fullName>
        <shortName evidence="8">Guanase</shortName>
        <ecNumber evidence="3 8">3.5.4.3</ecNumber>
    </recommendedName>
    <alternativeName>
        <fullName evidence="8">Guanine aminohydrolase</fullName>
    </alternativeName>
</protein>
<dbReference type="SUPFAM" id="SSF51556">
    <property type="entry name" value="Metallo-dependent hydrolases"/>
    <property type="match status" value="1"/>
</dbReference>
<comment type="catalytic activity">
    <reaction evidence="8">
        <text>guanine + H2O + H(+) = xanthine + NH4(+)</text>
        <dbReference type="Rhea" id="RHEA:14665"/>
        <dbReference type="ChEBI" id="CHEBI:15377"/>
        <dbReference type="ChEBI" id="CHEBI:15378"/>
        <dbReference type="ChEBI" id="CHEBI:16235"/>
        <dbReference type="ChEBI" id="CHEBI:17712"/>
        <dbReference type="ChEBI" id="CHEBI:28938"/>
        <dbReference type="EC" id="3.5.4.3"/>
    </reaction>
</comment>
<evidence type="ECO:0000256" key="3">
    <source>
        <dbReference type="ARBA" id="ARBA00012781"/>
    </source>
</evidence>
<evidence type="ECO:0000256" key="8">
    <source>
        <dbReference type="RuleBase" id="RU366009"/>
    </source>
</evidence>
<reference evidence="10 11" key="1">
    <citation type="submission" date="2022-05" db="EMBL/GenBank/DDBJ databases">
        <authorList>
            <consortium name="Genoscope - CEA"/>
            <person name="William W."/>
        </authorList>
    </citation>
    <scope>NUCLEOTIDE SEQUENCE [LARGE SCALE GENOMIC DNA]</scope>
</reference>
<dbReference type="PANTHER" id="PTHR11271:SF6">
    <property type="entry name" value="GUANINE DEAMINASE"/>
    <property type="match status" value="1"/>
</dbReference>
<dbReference type="InterPro" id="IPR006680">
    <property type="entry name" value="Amidohydro-rel"/>
</dbReference>
<dbReference type="InterPro" id="IPR051607">
    <property type="entry name" value="Metallo-dep_hydrolases"/>
</dbReference>
<keyword evidence="5 8" id="KW-0479">Metal-binding</keyword>
<dbReference type="CDD" id="cd01303">
    <property type="entry name" value="GDEase"/>
    <property type="match status" value="1"/>
</dbReference>
<gene>
    <name evidence="10" type="ORF">PLOB_00042274</name>
</gene>
<dbReference type="InterPro" id="IPR014311">
    <property type="entry name" value="Guanine_deaminase"/>
</dbReference>
<evidence type="ECO:0000259" key="9">
    <source>
        <dbReference type="Pfam" id="PF01979"/>
    </source>
</evidence>
<name>A0ABN8PEP8_9CNID</name>
<keyword evidence="7 8" id="KW-0862">Zinc</keyword>
<dbReference type="InterPro" id="IPR011059">
    <property type="entry name" value="Metal-dep_hydrolase_composite"/>
</dbReference>
<evidence type="ECO:0000256" key="1">
    <source>
        <dbReference type="ARBA" id="ARBA00004984"/>
    </source>
</evidence>
<dbReference type="Gene3D" id="3.20.20.140">
    <property type="entry name" value="Metal-dependent hydrolases"/>
    <property type="match status" value="1"/>
</dbReference>
<feature type="domain" description="Amidohydrolase-related" evidence="9">
    <location>
        <begin position="78"/>
        <end position="447"/>
    </location>
</feature>
<comment type="caution">
    <text evidence="10">The sequence shown here is derived from an EMBL/GenBank/DDBJ whole genome shotgun (WGS) entry which is preliminary data.</text>
</comment>
<comment type="similarity">
    <text evidence="2 8">Belongs to the metallo-dependent hydrolases superfamily. ATZ/TRZ family.</text>
</comment>
<organism evidence="10 11">
    <name type="scientific">Porites lobata</name>
    <dbReference type="NCBI Taxonomy" id="104759"/>
    <lineage>
        <taxon>Eukaryota</taxon>
        <taxon>Metazoa</taxon>
        <taxon>Cnidaria</taxon>
        <taxon>Anthozoa</taxon>
        <taxon>Hexacorallia</taxon>
        <taxon>Scleractinia</taxon>
        <taxon>Fungiina</taxon>
        <taxon>Poritidae</taxon>
        <taxon>Porites</taxon>
    </lineage>
</organism>
<evidence type="ECO:0000256" key="4">
    <source>
        <dbReference type="ARBA" id="ARBA00014514"/>
    </source>
</evidence>
<sequence length="455" mass="51023">MAEPQRKSSKCQMKHVFSGTLVHSSKENMMEICKKRLIGVDSNGKIAFIDNTTKLEDLAKKFGFQKEDVISLQPGRQFLMPGFVDTHIHAPQYVFTGTGYDLPLLDWLEKYTFPSESRFRNVEFAQVAYRKVVTRLLKNGTTTASYFATIHYEASEILCDIVAELGQRCYIGKVCMDRNSPDYYIEETEQSIKDTERFVKHVLELKNPLITPVVTPRFVLSCTSHLLKKLGHIAKKYNVPIQSHLNESKNEIALVEKDYPGYSYTAVYDKHNLLNNKTYMAHCCHGSDEELNLLSERCSAVAHCPTSNFNIRSGIADVRYMLDKNVKVGLGTDVSGGESSSMLVAMRDCIKASNVLSLNKSDGYTPLTFKEAFFLATLGGCQVLGLDEKIGNFEVGKDFDALLIDAEAEDSPFDCFKADDLRDVVQKFLMLGDDRNIRKVFVAGKLVAGVDGVPM</sequence>
<evidence type="ECO:0000256" key="6">
    <source>
        <dbReference type="ARBA" id="ARBA00022801"/>
    </source>
</evidence>
<dbReference type="EMBL" id="CALNXK010000068">
    <property type="protein sequence ID" value="CAH3142335.1"/>
    <property type="molecule type" value="Genomic_DNA"/>
</dbReference>
<dbReference type="InterPro" id="IPR032466">
    <property type="entry name" value="Metal_Hydrolase"/>
</dbReference>
<dbReference type="EC" id="3.5.4.3" evidence="3 8"/>
<keyword evidence="6 8" id="KW-0378">Hydrolase</keyword>
<proteinExistence type="inferred from homology"/>
<keyword evidence="11" id="KW-1185">Reference proteome</keyword>
<comment type="cofactor">
    <cofactor evidence="8">
        <name>Zn(2+)</name>
        <dbReference type="ChEBI" id="CHEBI:29105"/>
    </cofactor>
    <text evidence="8">Binds 1 zinc ion per subunit.</text>
</comment>
<comment type="pathway">
    <text evidence="1 8">Purine metabolism; guanine degradation; xanthine from guanine: step 1/1.</text>
</comment>
<comment type="function">
    <text evidence="8">Catalyzes the hydrolytic deamination of guanine, producing xanthine and ammonia.</text>
</comment>
<dbReference type="PANTHER" id="PTHR11271">
    <property type="entry name" value="GUANINE DEAMINASE"/>
    <property type="match status" value="1"/>
</dbReference>